<keyword evidence="1" id="KW-0675">Receptor</keyword>
<reference evidence="1" key="1">
    <citation type="submission" date="2020-06" db="EMBL/GenBank/DDBJ databases">
        <authorList>
            <person name="Li T."/>
            <person name="Hu X."/>
            <person name="Zhang T."/>
            <person name="Song X."/>
            <person name="Zhang H."/>
            <person name="Dai N."/>
            <person name="Sheng W."/>
            <person name="Hou X."/>
            <person name="Wei L."/>
        </authorList>
    </citation>
    <scope>NUCLEOTIDE SEQUENCE</scope>
    <source>
        <strain evidence="1">K16</strain>
        <tissue evidence="1">Leaf</tissue>
    </source>
</reference>
<proteinExistence type="predicted"/>
<keyword evidence="1" id="KW-0418">Kinase</keyword>
<gene>
    <name evidence="1" type="ORF">Sango_0906900</name>
</gene>
<dbReference type="Proteomes" id="UP001289374">
    <property type="component" value="Unassembled WGS sequence"/>
</dbReference>
<protein>
    <submittedName>
        <fullName evidence="1">Receptor-like protein kinase</fullName>
    </submittedName>
</protein>
<keyword evidence="2" id="KW-1185">Reference proteome</keyword>
<comment type="caution">
    <text evidence="1">The sequence shown here is derived from an EMBL/GenBank/DDBJ whole genome shotgun (WGS) entry which is preliminary data.</text>
</comment>
<accession>A0AAE1WXW6</accession>
<keyword evidence="1" id="KW-0808">Transferase</keyword>
<sequence length="213" mass="23712">MIGGEGDRFLENARDHSGSVVVLMEFVGPFEYQCLLDAGRCVCECFLSCSWYKQPKKRESPSLCWYGDVVDCEKGACANWLVFPNLGRWFWFGLVMQDCVRLRLEGQRFVISATVAAPPCCSKQEDRGKMLSFNINALVAISVSRYANATSNLGVTSDLSDLCLRTISKTFQLYGVTRNATVFCGFGTKIPVKYECQVRSTVTHNAPVSKIPV</sequence>
<reference evidence="1" key="2">
    <citation type="journal article" date="2024" name="Plant">
        <title>Genomic evolution and insights into agronomic trait innovations of Sesamum species.</title>
        <authorList>
            <person name="Miao H."/>
            <person name="Wang L."/>
            <person name="Qu L."/>
            <person name="Liu H."/>
            <person name="Sun Y."/>
            <person name="Le M."/>
            <person name="Wang Q."/>
            <person name="Wei S."/>
            <person name="Zheng Y."/>
            <person name="Lin W."/>
            <person name="Duan Y."/>
            <person name="Cao H."/>
            <person name="Xiong S."/>
            <person name="Wang X."/>
            <person name="Wei L."/>
            <person name="Li C."/>
            <person name="Ma Q."/>
            <person name="Ju M."/>
            <person name="Zhao R."/>
            <person name="Li G."/>
            <person name="Mu C."/>
            <person name="Tian Q."/>
            <person name="Mei H."/>
            <person name="Zhang T."/>
            <person name="Gao T."/>
            <person name="Zhang H."/>
        </authorList>
    </citation>
    <scope>NUCLEOTIDE SEQUENCE</scope>
    <source>
        <strain evidence="1">K16</strain>
    </source>
</reference>
<dbReference type="EMBL" id="JACGWL010000005">
    <property type="protein sequence ID" value="KAK4401662.1"/>
    <property type="molecule type" value="Genomic_DNA"/>
</dbReference>
<dbReference type="GO" id="GO:0016301">
    <property type="term" value="F:kinase activity"/>
    <property type="evidence" value="ECO:0007669"/>
    <property type="project" value="UniProtKB-KW"/>
</dbReference>
<evidence type="ECO:0000313" key="2">
    <source>
        <dbReference type="Proteomes" id="UP001289374"/>
    </source>
</evidence>
<name>A0AAE1WXW6_9LAMI</name>
<evidence type="ECO:0000313" key="1">
    <source>
        <dbReference type="EMBL" id="KAK4401662.1"/>
    </source>
</evidence>
<dbReference type="AlphaFoldDB" id="A0AAE1WXW6"/>
<organism evidence="1 2">
    <name type="scientific">Sesamum angolense</name>
    <dbReference type="NCBI Taxonomy" id="2727404"/>
    <lineage>
        <taxon>Eukaryota</taxon>
        <taxon>Viridiplantae</taxon>
        <taxon>Streptophyta</taxon>
        <taxon>Embryophyta</taxon>
        <taxon>Tracheophyta</taxon>
        <taxon>Spermatophyta</taxon>
        <taxon>Magnoliopsida</taxon>
        <taxon>eudicotyledons</taxon>
        <taxon>Gunneridae</taxon>
        <taxon>Pentapetalae</taxon>
        <taxon>asterids</taxon>
        <taxon>lamiids</taxon>
        <taxon>Lamiales</taxon>
        <taxon>Pedaliaceae</taxon>
        <taxon>Sesamum</taxon>
    </lineage>
</organism>